<feature type="region of interest" description="Disordered" evidence="1">
    <location>
        <begin position="420"/>
        <end position="439"/>
    </location>
</feature>
<dbReference type="InterPro" id="IPR027417">
    <property type="entry name" value="P-loop_NTPase"/>
</dbReference>
<evidence type="ECO:0008006" key="4">
    <source>
        <dbReference type="Google" id="ProtNLM"/>
    </source>
</evidence>
<protein>
    <recommendedName>
        <fullName evidence="4">Phage terminase-like protein, large subunit, contains N-terminal HTH domain</fullName>
    </recommendedName>
</protein>
<reference evidence="3" key="1">
    <citation type="submission" date="2016-11" db="EMBL/GenBank/DDBJ databases">
        <authorList>
            <person name="Varghese N."/>
            <person name="Submissions S."/>
        </authorList>
    </citation>
    <scope>NUCLEOTIDE SEQUENCE [LARGE SCALE GENOMIC DNA]</scope>
    <source>
        <strain evidence="3">CGMCC 1.10835</strain>
    </source>
</reference>
<accession>A0A1M6SX32</accession>
<dbReference type="EMBL" id="FRAQ01000001">
    <property type="protein sequence ID" value="SHK49281.1"/>
    <property type="molecule type" value="Genomic_DNA"/>
</dbReference>
<dbReference type="RefSeq" id="WP_175547570.1">
    <property type="nucleotide sequence ID" value="NZ_FRAQ01000001.1"/>
</dbReference>
<sequence length="468" mass="51742">MITIRDLMTDPALFGEQFGGDSFKAWRTLLAGFYGLPLSDDELPHWQELTGRESAPEAAHDELYMVIGRRGGKSQAAALLAVFHACFMDYSDRLSLGEVATVLCLAADRKQARAVFRYITGLMNANPMLQRLIVKESAETLELSNRTIIEVGTASFRATRGYTFAAVLADEIAFWRAEDSANPDHEILNAVRPGLATLDGPLIALSSPYSRRGALWDAHRRYHGQEGPILVAQAPTLTMNPSLPLRIVEQAYERDPVAAAAEYGAQFRSDIEAFITREMVDACTRGNPLMIPPQRPHVVRQYVGFVDVAGGGADEYTLAIAHREGDLIITDAVFAERGNPAAITARYAAILKEYRIANLMGDRYAAEWPRQEYRQHKINMEPSPLTRSELFLELLPMLQTGRVELTPDHKTVVQLANLERRTSRAGKDSIDHPPGGHDDRANAVAGAVWMAKNGINQPMPNIPVTFAH</sequence>
<evidence type="ECO:0000313" key="2">
    <source>
        <dbReference type="EMBL" id="SHK49281.1"/>
    </source>
</evidence>
<dbReference type="Gene3D" id="3.30.420.240">
    <property type="match status" value="1"/>
</dbReference>
<gene>
    <name evidence="2" type="ORF">SAMN05216369_2304</name>
</gene>
<dbReference type="Proteomes" id="UP000184497">
    <property type="component" value="Unassembled WGS sequence"/>
</dbReference>
<dbReference type="STRING" id="564117.SAMN05216369_2304"/>
<evidence type="ECO:0000256" key="1">
    <source>
        <dbReference type="SAM" id="MobiDB-lite"/>
    </source>
</evidence>
<keyword evidence="3" id="KW-1185">Reference proteome</keyword>
<dbReference type="AlphaFoldDB" id="A0A1M6SX32"/>
<evidence type="ECO:0000313" key="3">
    <source>
        <dbReference type="Proteomes" id="UP000184497"/>
    </source>
</evidence>
<organism evidence="2 3">
    <name type="scientific">Marinobacter antarcticus</name>
    <dbReference type="NCBI Taxonomy" id="564117"/>
    <lineage>
        <taxon>Bacteria</taxon>
        <taxon>Pseudomonadati</taxon>
        <taxon>Pseudomonadota</taxon>
        <taxon>Gammaproteobacteria</taxon>
        <taxon>Pseudomonadales</taxon>
        <taxon>Marinobacteraceae</taxon>
        <taxon>Marinobacter</taxon>
    </lineage>
</organism>
<dbReference type="Gene3D" id="3.40.50.300">
    <property type="entry name" value="P-loop containing nucleotide triphosphate hydrolases"/>
    <property type="match status" value="1"/>
</dbReference>
<name>A0A1M6SX32_9GAMM</name>
<proteinExistence type="predicted"/>